<organism evidence="1 2">
    <name type="scientific">Giardia duodenalis assemblage B</name>
    <dbReference type="NCBI Taxonomy" id="1394984"/>
    <lineage>
        <taxon>Eukaryota</taxon>
        <taxon>Metamonada</taxon>
        <taxon>Diplomonadida</taxon>
        <taxon>Hexamitidae</taxon>
        <taxon>Giardiinae</taxon>
        <taxon>Giardia</taxon>
    </lineage>
</organism>
<evidence type="ECO:0000313" key="1">
    <source>
        <dbReference type="EMBL" id="KWX11102.1"/>
    </source>
</evidence>
<dbReference type="EMBL" id="JXTI01000345">
    <property type="protein sequence ID" value="KWX11102.1"/>
    <property type="molecule type" value="Genomic_DNA"/>
</dbReference>
<reference evidence="1 2" key="1">
    <citation type="journal article" date="2015" name="Mol. Biochem. Parasitol.">
        <title>Identification of polymorphic genes for use in assemblage B genotyping assays through comparative genomics of multiple assemblage B Giardia duodenalis isolates.</title>
        <authorList>
            <person name="Wielinga C."/>
            <person name="Thompson R.C."/>
            <person name="Monis P."/>
            <person name="Ryan U."/>
        </authorList>
    </citation>
    <scope>NUCLEOTIDE SEQUENCE [LARGE SCALE GENOMIC DNA]</scope>
    <source>
        <strain evidence="1 2">BAH15c1</strain>
    </source>
</reference>
<comment type="caution">
    <text evidence="1">The sequence shown here is derived from an EMBL/GenBank/DDBJ whole genome shotgun (WGS) entry which is preliminary data.</text>
</comment>
<dbReference type="Proteomes" id="UP000070089">
    <property type="component" value="Unassembled WGS sequence"/>
</dbReference>
<accession>A0A132NMT8</accession>
<dbReference type="VEuPathDB" id="GiardiaDB:QR46_4944"/>
<dbReference type="AlphaFoldDB" id="A0A132NMT8"/>
<evidence type="ECO:0000313" key="2">
    <source>
        <dbReference type="Proteomes" id="UP000070089"/>
    </source>
</evidence>
<gene>
    <name evidence="1" type="ORF">QR46_4944</name>
</gene>
<name>A0A132NMT8_GIAIN</name>
<protein>
    <submittedName>
        <fullName evidence="1">Uncharacterized protein</fullName>
    </submittedName>
</protein>
<sequence length="224" mass="23892">MPLLHSVQTSLSSAGLSHALQSGVVNCGVVFWVHPVPAASGTYPLLHTQTPLFSLEFAGHVSMQPFLFGCTFFPLHREHVTRGAPAFVGEAVAVHWAQSAIPLLAASSHLMHLLPLSGSSLAAYPEPHAEALSTHCVLLSVTLRYLPPPRLVHLAVPPLAFVSADPSHASQFSTPLYVLSVSVNPVVFEHDTTESLSLALRGLRKYPGAASVQTPLPSESKHKL</sequence>
<proteinExistence type="predicted"/>